<protein>
    <recommendedName>
        <fullName evidence="1">RNase H type-1 domain-containing protein</fullName>
    </recommendedName>
</protein>
<dbReference type="GO" id="GO:0004523">
    <property type="term" value="F:RNA-DNA hybrid ribonuclease activity"/>
    <property type="evidence" value="ECO:0007669"/>
    <property type="project" value="InterPro"/>
</dbReference>
<dbReference type="EMBL" id="JAAGAX010000005">
    <property type="protein sequence ID" value="KAF2315378.1"/>
    <property type="molecule type" value="Genomic_DNA"/>
</dbReference>
<evidence type="ECO:0000313" key="2">
    <source>
        <dbReference type="EMBL" id="KAF2315378.1"/>
    </source>
</evidence>
<reference evidence="2 3" key="1">
    <citation type="journal article" date="2020" name="Mol. Plant">
        <title>The Chromosome-Based Rubber Tree Genome Provides New Insights into Spurge Genome Evolution and Rubber Biosynthesis.</title>
        <authorList>
            <person name="Liu J."/>
            <person name="Shi C."/>
            <person name="Shi C.C."/>
            <person name="Li W."/>
            <person name="Zhang Q.J."/>
            <person name="Zhang Y."/>
            <person name="Li K."/>
            <person name="Lu H.F."/>
            <person name="Shi C."/>
            <person name="Zhu S.T."/>
            <person name="Xiao Z.Y."/>
            <person name="Nan H."/>
            <person name="Yue Y."/>
            <person name="Zhu X.G."/>
            <person name="Wu Y."/>
            <person name="Hong X.N."/>
            <person name="Fan G.Y."/>
            <person name="Tong Y."/>
            <person name="Zhang D."/>
            <person name="Mao C.L."/>
            <person name="Liu Y.L."/>
            <person name="Hao S.J."/>
            <person name="Liu W.Q."/>
            <person name="Lv M.Q."/>
            <person name="Zhang H.B."/>
            <person name="Liu Y."/>
            <person name="Hu-Tang G.R."/>
            <person name="Wang J.P."/>
            <person name="Wang J.H."/>
            <person name="Sun Y.H."/>
            <person name="Ni S.B."/>
            <person name="Chen W.B."/>
            <person name="Zhang X.C."/>
            <person name="Jiao Y.N."/>
            <person name="Eichler E.E."/>
            <person name="Li G.H."/>
            <person name="Liu X."/>
            <person name="Gao L.Z."/>
        </authorList>
    </citation>
    <scope>NUCLEOTIDE SEQUENCE [LARGE SCALE GENOMIC DNA]</scope>
    <source>
        <strain evidence="3">cv. GT1</strain>
        <tissue evidence="2">Leaf</tissue>
    </source>
</reference>
<organism evidence="2 3">
    <name type="scientific">Hevea brasiliensis</name>
    <name type="common">Para rubber tree</name>
    <name type="synonym">Siphonia brasiliensis</name>
    <dbReference type="NCBI Taxonomy" id="3981"/>
    <lineage>
        <taxon>Eukaryota</taxon>
        <taxon>Viridiplantae</taxon>
        <taxon>Streptophyta</taxon>
        <taxon>Embryophyta</taxon>
        <taxon>Tracheophyta</taxon>
        <taxon>Spermatophyta</taxon>
        <taxon>Magnoliopsida</taxon>
        <taxon>eudicotyledons</taxon>
        <taxon>Gunneridae</taxon>
        <taxon>Pentapetalae</taxon>
        <taxon>rosids</taxon>
        <taxon>fabids</taxon>
        <taxon>Malpighiales</taxon>
        <taxon>Euphorbiaceae</taxon>
        <taxon>Crotonoideae</taxon>
        <taxon>Micrandreae</taxon>
        <taxon>Hevea</taxon>
    </lineage>
</organism>
<accession>A0A6A6MSF9</accession>
<evidence type="ECO:0000259" key="1">
    <source>
        <dbReference type="Pfam" id="PF13456"/>
    </source>
</evidence>
<dbReference type="Proteomes" id="UP000467840">
    <property type="component" value="Chromosome 15"/>
</dbReference>
<comment type="caution">
    <text evidence="2">The sequence shown here is derived from an EMBL/GenBank/DDBJ whole genome shotgun (WGS) entry which is preliminary data.</text>
</comment>
<sequence>MTVEELIDPVRRCWDINLLRGIFQARDVEVINSMPISIFDKEDTWIWHFDKRGKYSVKLAYHVARDMKGDQAKVGFEFVVRDCQGHFIEAGSGWKKGLSLPKVVAAFGLRTVLSWLSSKHFHNIQVEVDSKELVQGILFWEEDYSD</sequence>
<gene>
    <name evidence="2" type="ORF">GH714_039064</name>
</gene>
<proteinExistence type="predicted"/>
<dbReference type="Pfam" id="PF13456">
    <property type="entry name" value="RVT_3"/>
    <property type="match status" value="1"/>
</dbReference>
<dbReference type="GO" id="GO:0003676">
    <property type="term" value="F:nucleic acid binding"/>
    <property type="evidence" value="ECO:0007669"/>
    <property type="project" value="InterPro"/>
</dbReference>
<evidence type="ECO:0000313" key="3">
    <source>
        <dbReference type="Proteomes" id="UP000467840"/>
    </source>
</evidence>
<name>A0A6A6MSF9_HEVBR</name>
<dbReference type="InterPro" id="IPR002156">
    <property type="entry name" value="RNaseH_domain"/>
</dbReference>
<feature type="domain" description="RNase H type-1" evidence="1">
    <location>
        <begin position="70"/>
        <end position="136"/>
    </location>
</feature>
<dbReference type="AlphaFoldDB" id="A0A6A6MSF9"/>
<keyword evidence="3" id="KW-1185">Reference proteome</keyword>